<dbReference type="AlphaFoldDB" id="A0A9J6CXR8"/>
<dbReference type="EMBL" id="JABSTU010004825">
    <property type="protein sequence ID" value="KAH7955240.1"/>
    <property type="molecule type" value="Genomic_DNA"/>
</dbReference>
<comment type="domain">
    <text evidence="10">The SBD domain (substrate-binding domain) mediates the interaction with substrate proteins. It is related to the TRAF family.</text>
</comment>
<evidence type="ECO:0000256" key="1">
    <source>
        <dbReference type="ARBA" id="ARBA00000900"/>
    </source>
</evidence>
<proteinExistence type="inferred from homology"/>
<evidence type="ECO:0000256" key="3">
    <source>
        <dbReference type="ARBA" id="ARBA00009119"/>
    </source>
</evidence>
<accession>A0A9J6CXR8</accession>
<comment type="domain">
    <text evidence="10">The RING-type zinc finger domain is essential for ubiquitin ligase activity.</text>
</comment>
<feature type="domain" description="SIAH-type" evidence="12">
    <location>
        <begin position="184"/>
        <end position="244"/>
    </location>
</feature>
<dbReference type="Proteomes" id="UP000821866">
    <property type="component" value="Unassembled WGS sequence"/>
</dbReference>
<dbReference type="InterPro" id="IPR008974">
    <property type="entry name" value="TRAF-like"/>
</dbReference>
<evidence type="ECO:0000256" key="5">
    <source>
        <dbReference type="ARBA" id="ARBA00022723"/>
    </source>
</evidence>
<evidence type="ECO:0000256" key="6">
    <source>
        <dbReference type="ARBA" id="ARBA00022771"/>
    </source>
</evidence>
<evidence type="ECO:0000313" key="14">
    <source>
        <dbReference type="Proteomes" id="UP000821866"/>
    </source>
</evidence>
<dbReference type="InterPro" id="IPR013083">
    <property type="entry name" value="Znf_RING/FYVE/PHD"/>
</dbReference>
<dbReference type="EC" id="2.3.2.27" evidence="10"/>
<dbReference type="GO" id="GO:0031624">
    <property type="term" value="F:ubiquitin conjugating enzyme binding"/>
    <property type="evidence" value="ECO:0007669"/>
    <property type="project" value="TreeGrafter"/>
</dbReference>
<dbReference type="SUPFAM" id="SSF57850">
    <property type="entry name" value="RING/U-box"/>
    <property type="match status" value="1"/>
</dbReference>
<evidence type="ECO:0000256" key="2">
    <source>
        <dbReference type="ARBA" id="ARBA00004906"/>
    </source>
</evidence>
<comment type="pathway">
    <text evidence="2 10">Protein modification; protein ubiquitination.</text>
</comment>
<keyword evidence="14" id="KW-1185">Reference proteome</keyword>
<gene>
    <name evidence="13" type="ORF">HPB51_028159</name>
</gene>
<name>A0A9J6CXR8_RHIMP</name>
<dbReference type="GO" id="GO:0005737">
    <property type="term" value="C:cytoplasm"/>
    <property type="evidence" value="ECO:0007669"/>
    <property type="project" value="InterPro"/>
</dbReference>
<protein>
    <recommendedName>
        <fullName evidence="10">E3 ubiquitin-protein ligase</fullName>
        <ecNumber evidence="10">2.3.2.27</ecNumber>
    </recommendedName>
</protein>
<keyword evidence="7 10" id="KW-0833">Ubl conjugation pathway</keyword>
<comment type="catalytic activity">
    <reaction evidence="1 10">
        <text>S-ubiquitinyl-[E2 ubiquitin-conjugating enzyme]-L-cysteine + [acceptor protein]-L-lysine = [E2 ubiquitin-conjugating enzyme]-L-cysteine + N(6)-ubiquitinyl-[acceptor protein]-L-lysine.</text>
        <dbReference type="EC" id="2.3.2.27"/>
    </reaction>
</comment>
<dbReference type="Gene3D" id="3.30.40.10">
    <property type="entry name" value="Zinc/RING finger domain, C3HC4 (zinc finger)"/>
    <property type="match status" value="2"/>
</dbReference>
<dbReference type="FunFam" id="3.30.40.10:FF:000041">
    <property type="entry name" value="E3 ubiquitin-protein ligase SINAT3"/>
    <property type="match status" value="1"/>
</dbReference>
<dbReference type="SUPFAM" id="SSF49599">
    <property type="entry name" value="TRAF domain-like"/>
    <property type="match status" value="1"/>
</dbReference>
<dbReference type="GO" id="GO:0008270">
    <property type="term" value="F:zinc ion binding"/>
    <property type="evidence" value="ECO:0007669"/>
    <property type="project" value="UniProtKB-KW"/>
</dbReference>
<dbReference type="PANTHER" id="PTHR45877:SF2">
    <property type="entry name" value="E3 UBIQUITIN-PROTEIN LIGASE SINA-RELATED"/>
    <property type="match status" value="1"/>
</dbReference>
<feature type="domain" description="RING-type" evidence="11">
    <location>
        <begin position="132"/>
        <end position="167"/>
    </location>
</feature>
<sequence>MEDVEDIEVRKCVRLQLTHRRCIFSCRPSFGIADECRCVSAMLMRIEPAQTLVLFNWAVYLESPVVPIMQRDQSHNICPHCGKPAALCPVFRESEEALESMNPVANVFKVIPAQTTTTTATPVESLPSLLECPVCGDYALPPILQCQNGHHLCARCRRKVARCPICRAPKNRSRNLFLDHLAEMNLLNCKYHSQGCSATVSLATKEKHEMSCEHGPCSCVLIGDKCSWMGPPGELVDHILSTHGFIPRMQEQNASVTAENFDSGQDFTWYALQTCHGRDFIVMLKKTSENSSFKHCFGVVVLVGSSEDAQRFQYRLQVSGSNHRLTLEARMKGIHSLVESAQSGDGLIFSTSMAEHFCSGGSLKMDVTISTSP</sequence>
<evidence type="ECO:0000313" key="13">
    <source>
        <dbReference type="EMBL" id="KAH7955240.1"/>
    </source>
</evidence>
<dbReference type="InterPro" id="IPR018121">
    <property type="entry name" value="7-in-absentia-prot_TRAF-dom"/>
</dbReference>
<evidence type="ECO:0000256" key="4">
    <source>
        <dbReference type="ARBA" id="ARBA00022679"/>
    </source>
</evidence>
<dbReference type="VEuPathDB" id="VectorBase:LOC119179261"/>
<dbReference type="Pfam" id="PF03145">
    <property type="entry name" value="Sina_TRAF"/>
    <property type="match status" value="1"/>
</dbReference>
<dbReference type="PANTHER" id="PTHR45877">
    <property type="entry name" value="E3 UBIQUITIN-PROTEIN LIGASE SIAH2"/>
    <property type="match status" value="1"/>
</dbReference>
<evidence type="ECO:0000259" key="11">
    <source>
        <dbReference type="PROSITE" id="PS50089"/>
    </source>
</evidence>
<comment type="similarity">
    <text evidence="3 10">Belongs to the SINA (Seven in absentia) family.</text>
</comment>
<dbReference type="PROSITE" id="PS50089">
    <property type="entry name" value="ZF_RING_2"/>
    <property type="match status" value="1"/>
</dbReference>
<dbReference type="InterPro" id="IPR013010">
    <property type="entry name" value="Znf_SIAH"/>
</dbReference>
<keyword evidence="4" id="KW-0808">Transferase</keyword>
<keyword evidence="5 10" id="KW-0479">Metal-binding</keyword>
<evidence type="ECO:0000256" key="8">
    <source>
        <dbReference type="ARBA" id="ARBA00022833"/>
    </source>
</evidence>
<evidence type="ECO:0000259" key="12">
    <source>
        <dbReference type="PROSITE" id="PS51081"/>
    </source>
</evidence>
<dbReference type="InterPro" id="IPR001841">
    <property type="entry name" value="Znf_RING"/>
</dbReference>
<dbReference type="GO" id="GO:0043161">
    <property type="term" value="P:proteasome-mediated ubiquitin-dependent protein catabolic process"/>
    <property type="evidence" value="ECO:0007669"/>
    <property type="project" value="TreeGrafter"/>
</dbReference>
<evidence type="ECO:0000256" key="7">
    <source>
        <dbReference type="ARBA" id="ARBA00022786"/>
    </source>
</evidence>
<dbReference type="GO" id="GO:0061630">
    <property type="term" value="F:ubiquitin protein ligase activity"/>
    <property type="evidence" value="ECO:0007669"/>
    <property type="project" value="UniProtKB-EC"/>
</dbReference>
<comment type="caution">
    <text evidence="13">The sequence shown here is derived from an EMBL/GenBank/DDBJ whole genome shotgun (WGS) entry which is preliminary data.</text>
</comment>
<comment type="function">
    <text evidence="10">E3 ubiquitin-protein ligase that mediates ubiquitination and subsequent proteasomal degradation of target proteins. E3 ubiquitin ligases accept ubiquitin from an E2 ubiquitin-conjugating enzyme in the form of a thioester and then directly transfers the ubiquitin to targeted substrates.</text>
</comment>
<dbReference type="Gene3D" id="2.60.210.10">
    <property type="entry name" value="Apoptosis, Tumor Necrosis Factor Receptor Associated Protein 2, Chain A"/>
    <property type="match status" value="1"/>
</dbReference>
<reference evidence="13" key="1">
    <citation type="journal article" date="2020" name="Cell">
        <title>Large-Scale Comparative Analyses of Tick Genomes Elucidate Their Genetic Diversity and Vector Capacities.</title>
        <authorList>
            <consortium name="Tick Genome and Microbiome Consortium (TIGMIC)"/>
            <person name="Jia N."/>
            <person name="Wang J."/>
            <person name="Shi W."/>
            <person name="Du L."/>
            <person name="Sun Y."/>
            <person name="Zhan W."/>
            <person name="Jiang J.F."/>
            <person name="Wang Q."/>
            <person name="Zhang B."/>
            <person name="Ji P."/>
            <person name="Bell-Sakyi L."/>
            <person name="Cui X.M."/>
            <person name="Yuan T.T."/>
            <person name="Jiang B.G."/>
            <person name="Yang W.F."/>
            <person name="Lam T.T."/>
            <person name="Chang Q.C."/>
            <person name="Ding S.J."/>
            <person name="Wang X.J."/>
            <person name="Zhu J.G."/>
            <person name="Ruan X.D."/>
            <person name="Zhao L."/>
            <person name="Wei J.T."/>
            <person name="Ye R.Z."/>
            <person name="Que T.C."/>
            <person name="Du C.H."/>
            <person name="Zhou Y.H."/>
            <person name="Cheng J.X."/>
            <person name="Dai P.F."/>
            <person name="Guo W.B."/>
            <person name="Han X.H."/>
            <person name="Huang E.J."/>
            <person name="Li L.F."/>
            <person name="Wei W."/>
            <person name="Gao Y.C."/>
            <person name="Liu J.Z."/>
            <person name="Shao H.Z."/>
            <person name="Wang X."/>
            <person name="Wang C.C."/>
            <person name="Yang T.C."/>
            <person name="Huo Q.B."/>
            <person name="Li W."/>
            <person name="Chen H.Y."/>
            <person name="Chen S.E."/>
            <person name="Zhou L.G."/>
            <person name="Ni X.B."/>
            <person name="Tian J.H."/>
            <person name="Sheng Y."/>
            <person name="Liu T."/>
            <person name="Pan Y.S."/>
            <person name="Xia L.Y."/>
            <person name="Li J."/>
            <person name="Zhao F."/>
            <person name="Cao W.C."/>
        </authorList>
    </citation>
    <scope>NUCLEOTIDE SEQUENCE</scope>
    <source>
        <strain evidence="13">Rmic-2018</strain>
    </source>
</reference>
<reference evidence="13" key="2">
    <citation type="submission" date="2021-09" db="EMBL/GenBank/DDBJ databases">
        <authorList>
            <person name="Jia N."/>
            <person name="Wang J."/>
            <person name="Shi W."/>
            <person name="Du L."/>
            <person name="Sun Y."/>
            <person name="Zhan W."/>
            <person name="Jiang J."/>
            <person name="Wang Q."/>
            <person name="Zhang B."/>
            <person name="Ji P."/>
            <person name="Sakyi L.B."/>
            <person name="Cui X."/>
            <person name="Yuan T."/>
            <person name="Jiang B."/>
            <person name="Yang W."/>
            <person name="Lam T.T.-Y."/>
            <person name="Chang Q."/>
            <person name="Ding S."/>
            <person name="Wang X."/>
            <person name="Zhu J."/>
            <person name="Ruan X."/>
            <person name="Zhao L."/>
            <person name="Wei J."/>
            <person name="Que T."/>
            <person name="Du C."/>
            <person name="Cheng J."/>
            <person name="Dai P."/>
            <person name="Han X."/>
            <person name="Huang E."/>
            <person name="Gao Y."/>
            <person name="Liu J."/>
            <person name="Shao H."/>
            <person name="Ye R."/>
            <person name="Li L."/>
            <person name="Wei W."/>
            <person name="Wang X."/>
            <person name="Wang C."/>
            <person name="Huo Q."/>
            <person name="Li W."/>
            <person name="Guo W."/>
            <person name="Chen H."/>
            <person name="Chen S."/>
            <person name="Zhou L."/>
            <person name="Zhou L."/>
            <person name="Ni X."/>
            <person name="Tian J."/>
            <person name="Zhou Y."/>
            <person name="Sheng Y."/>
            <person name="Liu T."/>
            <person name="Pan Y."/>
            <person name="Xia L."/>
            <person name="Li J."/>
            <person name="Zhao F."/>
            <person name="Cao W."/>
        </authorList>
    </citation>
    <scope>NUCLEOTIDE SEQUENCE</scope>
    <source>
        <strain evidence="13">Rmic-2018</strain>
        <tissue evidence="13">Larvae</tissue>
    </source>
</reference>
<organism evidence="13 14">
    <name type="scientific">Rhipicephalus microplus</name>
    <name type="common">Cattle tick</name>
    <name type="synonym">Boophilus microplus</name>
    <dbReference type="NCBI Taxonomy" id="6941"/>
    <lineage>
        <taxon>Eukaryota</taxon>
        <taxon>Metazoa</taxon>
        <taxon>Ecdysozoa</taxon>
        <taxon>Arthropoda</taxon>
        <taxon>Chelicerata</taxon>
        <taxon>Arachnida</taxon>
        <taxon>Acari</taxon>
        <taxon>Parasitiformes</taxon>
        <taxon>Ixodida</taxon>
        <taxon>Ixodoidea</taxon>
        <taxon>Ixodidae</taxon>
        <taxon>Rhipicephalinae</taxon>
        <taxon>Rhipicephalus</taxon>
        <taxon>Boophilus</taxon>
    </lineage>
</organism>
<dbReference type="Pfam" id="PF21362">
    <property type="entry name" value="Sina_RING"/>
    <property type="match status" value="1"/>
</dbReference>
<dbReference type="InterPro" id="IPR049548">
    <property type="entry name" value="Sina-like_RING"/>
</dbReference>
<evidence type="ECO:0000256" key="10">
    <source>
        <dbReference type="RuleBase" id="RU201113"/>
    </source>
</evidence>
<evidence type="ECO:0000256" key="9">
    <source>
        <dbReference type="PROSITE-ProRule" id="PRU00455"/>
    </source>
</evidence>
<dbReference type="PROSITE" id="PS51081">
    <property type="entry name" value="ZF_SIAH"/>
    <property type="match status" value="1"/>
</dbReference>
<keyword evidence="8 10" id="KW-0862">Zinc</keyword>
<keyword evidence="6 9" id="KW-0863">Zinc-finger</keyword>
<dbReference type="Pfam" id="PF21361">
    <property type="entry name" value="Sina_ZnF"/>
    <property type="match status" value="1"/>
</dbReference>
<dbReference type="InterPro" id="IPR004162">
    <property type="entry name" value="SINA-like_animal"/>
</dbReference>